<feature type="region of interest" description="Disordered" evidence="1">
    <location>
        <begin position="53"/>
        <end position="113"/>
    </location>
</feature>
<name>A0A834BBT0_9CHIR</name>
<evidence type="ECO:0000313" key="3">
    <source>
        <dbReference type="Proteomes" id="UP000664940"/>
    </source>
</evidence>
<gene>
    <name evidence="2" type="ORF">HJG60_009637</name>
</gene>
<protein>
    <submittedName>
        <fullName evidence="2">Uncharacterized protein</fullName>
    </submittedName>
</protein>
<comment type="caution">
    <text evidence="2">The sequence shown here is derived from an EMBL/GenBank/DDBJ whole genome shotgun (WGS) entry which is preliminary data.</text>
</comment>
<dbReference type="EMBL" id="JABVXQ010000002">
    <property type="protein sequence ID" value="KAF6125086.1"/>
    <property type="molecule type" value="Genomic_DNA"/>
</dbReference>
<feature type="compositionally biased region" description="Basic and acidic residues" evidence="1">
    <location>
        <begin position="58"/>
        <end position="78"/>
    </location>
</feature>
<evidence type="ECO:0000256" key="1">
    <source>
        <dbReference type="SAM" id="MobiDB-lite"/>
    </source>
</evidence>
<dbReference type="Proteomes" id="UP000664940">
    <property type="component" value="Unassembled WGS sequence"/>
</dbReference>
<reference evidence="2 3" key="1">
    <citation type="journal article" date="2020" name="Nature">
        <title>Six reference-quality genomes reveal evolution of bat adaptations.</title>
        <authorList>
            <person name="Jebb D."/>
            <person name="Huang Z."/>
            <person name="Pippel M."/>
            <person name="Hughes G.M."/>
            <person name="Lavrichenko K."/>
            <person name="Devanna P."/>
            <person name="Winkler S."/>
            <person name="Jermiin L.S."/>
            <person name="Skirmuntt E.C."/>
            <person name="Katzourakis A."/>
            <person name="Burkitt-Gray L."/>
            <person name="Ray D.A."/>
            <person name="Sullivan K.A.M."/>
            <person name="Roscito J.G."/>
            <person name="Kirilenko B.M."/>
            <person name="Davalos L.M."/>
            <person name="Corthals A.P."/>
            <person name="Power M.L."/>
            <person name="Jones G."/>
            <person name="Ransome R.D."/>
            <person name="Dechmann D.K.N."/>
            <person name="Locatelli A.G."/>
            <person name="Puechmaille S.J."/>
            <person name="Fedrigo O."/>
            <person name="Jarvis E.D."/>
            <person name="Hiller M."/>
            <person name="Vernes S.C."/>
            <person name="Myers E.W."/>
            <person name="Teeling E.C."/>
        </authorList>
    </citation>
    <scope>NUCLEOTIDE SEQUENCE [LARGE SCALE GENOMIC DNA]</scope>
    <source>
        <strain evidence="2">Bat1K_MPI-CBG_1</strain>
    </source>
</reference>
<proteinExistence type="predicted"/>
<organism evidence="2 3">
    <name type="scientific">Phyllostomus discolor</name>
    <name type="common">pale spear-nosed bat</name>
    <dbReference type="NCBI Taxonomy" id="89673"/>
    <lineage>
        <taxon>Eukaryota</taxon>
        <taxon>Metazoa</taxon>
        <taxon>Chordata</taxon>
        <taxon>Craniata</taxon>
        <taxon>Vertebrata</taxon>
        <taxon>Euteleostomi</taxon>
        <taxon>Mammalia</taxon>
        <taxon>Eutheria</taxon>
        <taxon>Laurasiatheria</taxon>
        <taxon>Chiroptera</taxon>
        <taxon>Yangochiroptera</taxon>
        <taxon>Phyllostomidae</taxon>
        <taxon>Phyllostominae</taxon>
        <taxon>Phyllostomus</taxon>
    </lineage>
</organism>
<evidence type="ECO:0000313" key="2">
    <source>
        <dbReference type="EMBL" id="KAF6125086.1"/>
    </source>
</evidence>
<accession>A0A834BBT0</accession>
<dbReference type="AlphaFoldDB" id="A0A834BBT0"/>
<sequence>MLLTGPPPHATRSAARGRACLGECAVSAVSAARKMPGQGALCAPRGGAFLEPEALAPDADKPERARPGPCRREEDCTGPRRLSGGWEVTGAPPGGLGPGRPPRALGRCSDPGQAVGASLHSKATWWPLGKTKPKHNLLLNSVYY</sequence>